<dbReference type="PANTHER" id="PTHR46142">
    <property type="match status" value="1"/>
</dbReference>
<protein>
    <submittedName>
        <fullName evidence="2">Glyoxalase</fullName>
    </submittedName>
</protein>
<evidence type="ECO:0000313" key="2">
    <source>
        <dbReference type="EMBL" id="PWQ96471.1"/>
    </source>
</evidence>
<dbReference type="EMBL" id="QGKM01000037">
    <property type="protein sequence ID" value="PWQ96471.1"/>
    <property type="molecule type" value="Genomic_DNA"/>
</dbReference>
<dbReference type="PROSITE" id="PS51819">
    <property type="entry name" value="VOC"/>
    <property type="match status" value="1"/>
</dbReference>
<dbReference type="InterPro" id="IPR004360">
    <property type="entry name" value="Glyas_Fos-R_dOase_dom"/>
</dbReference>
<keyword evidence="3" id="KW-1185">Reference proteome</keyword>
<dbReference type="Proteomes" id="UP000245539">
    <property type="component" value="Unassembled WGS sequence"/>
</dbReference>
<gene>
    <name evidence="2" type="ORF">DKW60_13000</name>
</gene>
<dbReference type="SUPFAM" id="SSF54593">
    <property type="entry name" value="Glyoxalase/Bleomycin resistance protein/Dihydroxybiphenyl dioxygenase"/>
    <property type="match status" value="1"/>
</dbReference>
<dbReference type="InterPro" id="IPR037523">
    <property type="entry name" value="VOC_core"/>
</dbReference>
<dbReference type="AlphaFoldDB" id="A0A317CEE4"/>
<dbReference type="Gene3D" id="3.10.180.10">
    <property type="entry name" value="2,3-Dihydroxybiphenyl 1,2-Dioxygenase, domain 1"/>
    <property type="match status" value="1"/>
</dbReference>
<reference evidence="2 3" key="1">
    <citation type="submission" date="2018-05" db="EMBL/GenBank/DDBJ databases">
        <title>Leucothrix arctica sp. nov., isolated from Arctic seawater.</title>
        <authorList>
            <person name="Choi A."/>
            <person name="Baek K."/>
        </authorList>
    </citation>
    <scope>NUCLEOTIDE SEQUENCE [LARGE SCALE GENOMIC DNA]</scope>
    <source>
        <strain evidence="2 3">JCM 18388</strain>
    </source>
</reference>
<feature type="domain" description="VOC" evidence="1">
    <location>
        <begin position="5"/>
        <end position="123"/>
    </location>
</feature>
<dbReference type="RefSeq" id="WP_109838087.1">
    <property type="nucleotide sequence ID" value="NZ_QGKM01000037.1"/>
</dbReference>
<proteinExistence type="predicted"/>
<dbReference type="InterPro" id="IPR029068">
    <property type="entry name" value="Glyas_Bleomycin-R_OHBP_Dase"/>
</dbReference>
<organism evidence="2 3">
    <name type="scientific">Leucothrix pacifica</name>
    <dbReference type="NCBI Taxonomy" id="1247513"/>
    <lineage>
        <taxon>Bacteria</taxon>
        <taxon>Pseudomonadati</taxon>
        <taxon>Pseudomonadota</taxon>
        <taxon>Gammaproteobacteria</taxon>
        <taxon>Thiotrichales</taxon>
        <taxon>Thiotrichaceae</taxon>
        <taxon>Leucothrix</taxon>
    </lineage>
</organism>
<evidence type="ECO:0000259" key="1">
    <source>
        <dbReference type="PROSITE" id="PS51819"/>
    </source>
</evidence>
<evidence type="ECO:0000313" key="3">
    <source>
        <dbReference type="Proteomes" id="UP000245539"/>
    </source>
</evidence>
<sequence>MQINKLDHVNIRTNQLAVMIDWYRDVLGLELGERPDFNFNGAWMYAGNDPVVHLIEVEGEAGHGSEDKLKLEHFALSASGCSEFLSRLDSKGITFRRSGIKSLNLIQINVWDPDGNHIHIDFDEHE</sequence>
<name>A0A317CEE4_9GAMM</name>
<dbReference type="OrthoDB" id="9804944at2"/>
<dbReference type="Pfam" id="PF00903">
    <property type="entry name" value="Glyoxalase"/>
    <property type="match status" value="1"/>
</dbReference>
<accession>A0A317CEE4</accession>
<dbReference type="PANTHER" id="PTHR46142:SF3">
    <property type="entry name" value="F18B13.24 PROTEIN"/>
    <property type="match status" value="1"/>
</dbReference>
<comment type="caution">
    <text evidence="2">The sequence shown here is derived from an EMBL/GenBank/DDBJ whole genome shotgun (WGS) entry which is preliminary data.</text>
</comment>